<reference evidence="2 3" key="1">
    <citation type="submission" date="2016-11" db="EMBL/GenBank/DDBJ databases">
        <authorList>
            <person name="Jaros S."/>
            <person name="Januszkiewicz K."/>
            <person name="Wedrychowicz H."/>
        </authorList>
    </citation>
    <scope>NUCLEOTIDE SEQUENCE [LARGE SCALE GENOMIC DNA]</scope>
    <source>
        <strain evidence="2 3">DSM 22153</strain>
    </source>
</reference>
<dbReference type="Gene3D" id="3.90.1200.10">
    <property type="match status" value="1"/>
</dbReference>
<dbReference type="PANTHER" id="PTHR21310">
    <property type="entry name" value="AMINOGLYCOSIDE PHOSPHOTRANSFERASE-RELATED-RELATED"/>
    <property type="match status" value="1"/>
</dbReference>
<name>A0A1M7BLX8_9HYPH</name>
<organism evidence="2 3">
    <name type="scientific">Roseibium suaedae</name>
    <dbReference type="NCBI Taxonomy" id="735517"/>
    <lineage>
        <taxon>Bacteria</taxon>
        <taxon>Pseudomonadati</taxon>
        <taxon>Pseudomonadota</taxon>
        <taxon>Alphaproteobacteria</taxon>
        <taxon>Hyphomicrobiales</taxon>
        <taxon>Stappiaceae</taxon>
        <taxon>Roseibium</taxon>
    </lineage>
</organism>
<dbReference type="RefSeq" id="WP_073009311.1">
    <property type="nucleotide sequence ID" value="NZ_FRBW01000001.1"/>
</dbReference>
<dbReference type="GO" id="GO:0016301">
    <property type="term" value="F:kinase activity"/>
    <property type="evidence" value="ECO:0007669"/>
    <property type="project" value="UniProtKB-KW"/>
</dbReference>
<dbReference type="InterPro" id="IPR011009">
    <property type="entry name" value="Kinase-like_dom_sf"/>
</dbReference>
<protein>
    <submittedName>
        <fullName evidence="2">Predicted kinase, aminoglycoside phosphotransferase (APT) family</fullName>
    </submittedName>
</protein>
<keyword evidence="2" id="KW-0808">Transferase</keyword>
<evidence type="ECO:0000313" key="3">
    <source>
        <dbReference type="Proteomes" id="UP000186002"/>
    </source>
</evidence>
<gene>
    <name evidence="2" type="ORF">SAMN05444272_0890</name>
</gene>
<dbReference type="SUPFAM" id="SSF56112">
    <property type="entry name" value="Protein kinase-like (PK-like)"/>
    <property type="match status" value="1"/>
</dbReference>
<evidence type="ECO:0000313" key="2">
    <source>
        <dbReference type="EMBL" id="SHL56045.1"/>
    </source>
</evidence>
<dbReference type="Pfam" id="PF01636">
    <property type="entry name" value="APH"/>
    <property type="match status" value="1"/>
</dbReference>
<dbReference type="EMBL" id="FRBW01000001">
    <property type="protein sequence ID" value="SHL56045.1"/>
    <property type="molecule type" value="Genomic_DNA"/>
</dbReference>
<keyword evidence="3" id="KW-1185">Reference proteome</keyword>
<dbReference type="OrthoDB" id="3806873at2"/>
<dbReference type="PANTHER" id="PTHR21310:SF42">
    <property type="entry name" value="BIFUNCTIONAL AAC_APH"/>
    <property type="match status" value="1"/>
</dbReference>
<sequence length="293" mass="32309">MDEFGVSIVQARDLLVSYATDWAQLPIQDVASSGTDNALFRLGEDAVLRLPKRRSAVIPLEKEIGWLPRLQGLPLSVPVLLFHGSSKQDTGYDFGIFRWEPGRIAVPGEIAQPDQAAICLARFLRQLHLVDPQGAPEAGPGNHQRGVPLPLLTEAVLSSIDVLEDEIDVLAARKIWDKACAAVPVQRPVWIHGDLKADNMLAQDGRLTAVIDWGLAAVGDPAVDYAAAWTWIAPESRDLFRSECGLSEDDWSRARGWALYGAVIALSYYRGRSHEELCQQCRQTLKRLDLALT</sequence>
<dbReference type="CDD" id="cd05155">
    <property type="entry name" value="APH_ChoK_like_1"/>
    <property type="match status" value="1"/>
</dbReference>
<dbReference type="Gene3D" id="3.30.200.20">
    <property type="entry name" value="Phosphorylase Kinase, domain 1"/>
    <property type="match status" value="1"/>
</dbReference>
<evidence type="ECO:0000259" key="1">
    <source>
        <dbReference type="Pfam" id="PF01636"/>
    </source>
</evidence>
<dbReference type="InterPro" id="IPR051678">
    <property type="entry name" value="AGP_Transferase"/>
</dbReference>
<proteinExistence type="predicted"/>
<feature type="domain" description="Aminoglycoside phosphotransferase" evidence="1">
    <location>
        <begin position="31"/>
        <end position="257"/>
    </location>
</feature>
<dbReference type="AlphaFoldDB" id="A0A1M7BLX8"/>
<dbReference type="Proteomes" id="UP000186002">
    <property type="component" value="Unassembled WGS sequence"/>
</dbReference>
<dbReference type="STRING" id="735517.SAMN05444272_0890"/>
<accession>A0A1M7BLX8</accession>
<dbReference type="InterPro" id="IPR002575">
    <property type="entry name" value="Aminoglycoside_PTrfase"/>
</dbReference>
<keyword evidence="2" id="KW-0418">Kinase</keyword>